<dbReference type="InterPro" id="IPR011990">
    <property type="entry name" value="TPR-like_helical_dom_sf"/>
</dbReference>
<feature type="compositionally biased region" description="Basic and acidic residues" evidence="1">
    <location>
        <begin position="797"/>
        <end position="817"/>
    </location>
</feature>
<dbReference type="Pfam" id="PF01048">
    <property type="entry name" value="PNP_UDP_1"/>
    <property type="match status" value="1"/>
</dbReference>
<evidence type="ECO:0008006" key="6">
    <source>
        <dbReference type="Google" id="ProtNLM"/>
    </source>
</evidence>
<evidence type="ECO:0000259" key="3">
    <source>
        <dbReference type="Pfam" id="PF01048"/>
    </source>
</evidence>
<dbReference type="GO" id="GO:0009116">
    <property type="term" value="P:nucleoside metabolic process"/>
    <property type="evidence" value="ECO:0007669"/>
    <property type="project" value="InterPro"/>
</dbReference>
<dbReference type="GO" id="GO:0043531">
    <property type="term" value="F:ADP binding"/>
    <property type="evidence" value="ECO:0007669"/>
    <property type="project" value="InterPro"/>
</dbReference>
<dbReference type="GO" id="GO:0003824">
    <property type="term" value="F:catalytic activity"/>
    <property type="evidence" value="ECO:0007669"/>
    <property type="project" value="InterPro"/>
</dbReference>
<dbReference type="PANTHER" id="PTHR46082">
    <property type="entry name" value="ATP/GTP-BINDING PROTEIN-RELATED"/>
    <property type="match status" value="1"/>
</dbReference>
<feature type="domain" description="Nucleoside phosphorylase" evidence="3">
    <location>
        <begin position="160"/>
        <end position="451"/>
    </location>
</feature>
<dbReference type="Proteomes" id="UP000696280">
    <property type="component" value="Unassembled WGS sequence"/>
</dbReference>
<feature type="compositionally biased region" description="Polar residues" evidence="1">
    <location>
        <begin position="1335"/>
        <end position="1347"/>
    </location>
</feature>
<evidence type="ECO:0000313" key="5">
    <source>
        <dbReference type="Proteomes" id="UP000696280"/>
    </source>
</evidence>
<dbReference type="SUPFAM" id="SSF48452">
    <property type="entry name" value="TPR-like"/>
    <property type="match status" value="2"/>
</dbReference>
<reference evidence="4" key="1">
    <citation type="submission" date="2021-07" db="EMBL/GenBank/DDBJ databases">
        <authorList>
            <person name="Durling M."/>
        </authorList>
    </citation>
    <scope>NUCLEOTIDE SEQUENCE</scope>
</reference>
<dbReference type="PANTHER" id="PTHR46082:SF11">
    <property type="entry name" value="AAA+ ATPASE DOMAIN-CONTAINING PROTEIN-RELATED"/>
    <property type="match status" value="1"/>
</dbReference>
<sequence>MMERTNSRPMKQLFLECPFCGGLPEEFTTNEQGRKPDMLPRHIAGHLKEVSMWSLPPGCSLDNSYGTNITSEHGDSTSDEGFDRSIHASKLFTDPPPQSSIDDSFGEIIPSDTAADELEAFEWAFCRNTKFLTMEPSDDPILESFVARRLEMLRRDDYQIGIVCALHIEWAAMIAMLDQEHAPLPKDEADSNEYAFGRIGEHNVIIACPPAGSMGTTPAATVAVNMLRSFSIKFGLMVGIGGGVWSKRNDIRLGDIVVSQPTGKHGGVVQWDEGHAKEGRFERRGQLDRPPKLLLHALQSLKTKGEMEELGISTALEYMATNKPKMAKGPNKYTYPALVDRLFKASYLHTTDDNSDEKTCDKCDTEESITRKDREDLKPEIFYGNIASGNSVMKNSKQRDDIAKQEKVLCFEMEAAGLMNDFPCLVIRGIADYSDSHKNNMWQRYAAATAAAFARVFLGFVDEQKLVETPRRAPIIIPFSKSDKFVGRESHLKQLMDIFYTNNEGNNCQRAALLGLGGVGKTQIAIQLAFQLHEKSPDCSVFWVRASDNTSFERSYREIAKELRLSGWDDDKVDIKPLVKSKLSDSSAGKWLLIVDNADDRRLFQTTDATLPSLSNHLPSSLIGAFLFTTRDHKAAMMFTEDNVISVDKMETSESMELLRSTLYNQQLIQDELGAKELLERLVHLPLAIAQAVAYINKQQITVRKYLELYRNSDKPSIKQLSEPFKSQRRYPDVEDPIVTTWIISFKHIEDQDSLAADYLKFIACIQDHDIPESILPPKWHLSGRNSEVNTSPETPDLEKLKGKAPETVNSEEKLPEILEEDSTESKTPDKRQSAVDRAKDDLSEDELLKRTAALGTLKAFGFIKAPVDQDLYQMHPLVHLVIRNWLQAKGQFSTWNDIAVERLHQLMPGVEGLGEKNKWHPFYPHAVFITSSCETSAGDEKEKIDLLSKVGVYQQHLGQYNAAYTTHRQVLIWRVEFLGREHPDTLTSMHDVGLALLGEGEYSEAERILQEALELLIQVSGRDSQNTLIVMSHLAITYSHRGRYEEAKELLSQILEINKRVLGLEHPETLKSMSNLADTYYNRGRYKEAEELGSHALELSMRVLGLEHPRTLASINSLGGIYSAQGKYKEAEELQSQVLKLSKRVLGPEHPKTLISISNLALTYSNQGRYKEAEELGSQVLEIRKRVLGPEHPDTLTSISNLALTYSNQGRYKEAEELGSQVLEIRKRVLGLEHPYTLTSISNLVGTYSRQGRYKEAEELQVQLLDRSQASLGEEHPDTLLSMHNLAVTCKHQGHSDKAIALMKECVRLREKALGANHPRTKTSRRSLEVLLRDSQTQPDNDLGEQSESKSDICDNLGEDVETEQGEDEEV</sequence>
<evidence type="ECO:0000256" key="1">
    <source>
        <dbReference type="SAM" id="MobiDB-lite"/>
    </source>
</evidence>
<accession>A0A9N9PY77</accession>
<dbReference type="Gene3D" id="3.40.50.1580">
    <property type="entry name" value="Nucleoside phosphorylase domain"/>
    <property type="match status" value="1"/>
</dbReference>
<name>A0A9N9PY77_9HELO</name>
<gene>
    <name evidence="4" type="ORF">HYFRA_00010588</name>
</gene>
<evidence type="ECO:0000313" key="4">
    <source>
        <dbReference type="EMBL" id="CAG8960110.1"/>
    </source>
</evidence>
<organism evidence="4 5">
    <name type="scientific">Hymenoscyphus fraxineus</name>
    <dbReference type="NCBI Taxonomy" id="746836"/>
    <lineage>
        <taxon>Eukaryota</taxon>
        <taxon>Fungi</taxon>
        <taxon>Dikarya</taxon>
        <taxon>Ascomycota</taxon>
        <taxon>Pezizomycotina</taxon>
        <taxon>Leotiomycetes</taxon>
        <taxon>Helotiales</taxon>
        <taxon>Helotiaceae</taxon>
        <taxon>Hymenoscyphus</taxon>
    </lineage>
</organism>
<dbReference type="SMART" id="SM00028">
    <property type="entry name" value="TPR"/>
    <property type="match status" value="8"/>
</dbReference>
<dbReference type="OrthoDB" id="1577640at2759"/>
<dbReference type="SUPFAM" id="SSF53167">
    <property type="entry name" value="Purine and uridine phosphorylases"/>
    <property type="match status" value="1"/>
</dbReference>
<dbReference type="SUPFAM" id="SSF52540">
    <property type="entry name" value="P-loop containing nucleoside triphosphate hydrolases"/>
    <property type="match status" value="1"/>
</dbReference>
<feature type="compositionally biased region" description="Basic and acidic residues" evidence="1">
    <location>
        <begin position="824"/>
        <end position="842"/>
    </location>
</feature>
<protein>
    <recommendedName>
        <fullName evidence="6">Kinesin light chain</fullName>
    </recommendedName>
</protein>
<dbReference type="Pfam" id="PF00931">
    <property type="entry name" value="NB-ARC"/>
    <property type="match status" value="1"/>
</dbReference>
<feature type="region of interest" description="Disordered" evidence="1">
    <location>
        <begin position="777"/>
        <end position="842"/>
    </location>
</feature>
<dbReference type="InterPro" id="IPR035994">
    <property type="entry name" value="Nucleoside_phosphorylase_sf"/>
</dbReference>
<proteinExistence type="predicted"/>
<dbReference type="InterPro" id="IPR002182">
    <property type="entry name" value="NB-ARC"/>
</dbReference>
<evidence type="ECO:0000259" key="2">
    <source>
        <dbReference type="Pfam" id="PF00931"/>
    </source>
</evidence>
<dbReference type="Pfam" id="PF13374">
    <property type="entry name" value="TPR_10"/>
    <property type="match status" value="1"/>
</dbReference>
<dbReference type="Gene3D" id="3.40.50.300">
    <property type="entry name" value="P-loop containing nucleotide triphosphate hydrolases"/>
    <property type="match status" value="1"/>
</dbReference>
<feature type="region of interest" description="Disordered" evidence="1">
    <location>
        <begin position="1317"/>
        <end position="1372"/>
    </location>
</feature>
<dbReference type="Gene3D" id="1.25.40.10">
    <property type="entry name" value="Tetratricopeptide repeat domain"/>
    <property type="match status" value="3"/>
</dbReference>
<dbReference type="EMBL" id="CAJVRL010000096">
    <property type="protein sequence ID" value="CAG8960110.1"/>
    <property type="molecule type" value="Genomic_DNA"/>
</dbReference>
<feature type="compositionally biased region" description="Acidic residues" evidence="1">
    <location>
        <begin position="1358"/>
        <end position="1372"/>
    </location>
</feature>
<feature type="compositionally biased region" description="Polar residues" evidence="1">
    <location>
        <begin position="784"/>
        <end position="794"/>
    </location>
</feature>
<feature type="domain" description="NB-ARC" evidence="2">
    <location>
        <begin position="504"/>
        <end position="664"/>
    </location>
</feature>
<dbReference type="PRINTS" id="PR00381">
    <property type="entry name" value="KINESINLIGHT"/>
</dbReference>
<dbReference type="InterPro" id="IPR053137">
    <property type="entry name" value="NLR-like"/>
</dbReference>
<keyword evidence="5" id="KW-1185">Reference proteome</keyword>
<dbReference type="InterPro" id="IPR027417">
    <property type="entry name" value="P-loop_NTPase"/>
</dbReference>
<dbReference type="Pfam" id="PF13424">
    <property type="entry name" value="TPR_12"/>
    <property type="match status" value="4"/>
</dbReference>
<comment type="caution">
    <text evidence="4">The sequence shown here is derived from an EMBL/GenBank/DDBJ whole genome shotgun (WGS) entry which is preliminary data.</text>
</comment>
<dbReference type="InterPro" id="IPR000845">
    <property type="entry name" value="Nucleoside_phosphorylase_d"/>
</dbReference>
<dbReference type="InterPro" id="IPR019734">
    <property type="entry name" value="TPR_rpt"/>
</dbReference>